<keyword evidence="2" id="KW-1277">Toxin-antitoxin system</keyword>
<accession>A0ABU1P4I3</accession>
<protein>
    <submittedName>
        <fullName evidence="4">mRNA-degrading endonuclease toxin of MazEF toxin-antitoxin module</fullName>
    </submittedName>
</protein>
<dbReference type="InterPro" id="IPR003477">
    <property type="entry name" value="PemK-like"/>
</dbReference>
<name>A0ABU1P4I3_9BACL</name>
<dbReference type="SUPFAM" id="SSF50118">
    <property type="entry name" value="Cell growth inhibitor/plasmid maintenance toxic component"/>
    <property type="match status" value="1"/>
</dbReference>
<evidence type="ECO:0000313" key="4">
    <source>
        <dbReference type="EMBL" id="MDR6554658.1"/>
    </source>
</evidence>
<comment type="caution">
    <text evidence="4">The sequence shown here is derived from an EMBL/GenBank/DDBJ whole genome shotgun (WGS) entry which is preliminary data.</text>
</comment>
<keyword evidence="5" id="KW-1185">Reference proteome</keyword>
<evidence type="ECO:0000256" key="3">
    <source>
        <dbReference type="SAM" id="Coils"/>
    </source>
</evidence>
<keyword evidence="4" id="KW-0540">Nuclease</keyword>
<evidence type="ECO:0000256" key="2">
    <source>
        <dbReference type="ARBA" id="ARBA00022649"/>
    </source>
</evidence>
<keyword evidence="3" id="KW-0175">Coiled coil</keyword>
<dbReference type="Pfam" id="PF02452">
    <property type="entry name" value="PemK_toxin"/>
    <property type="match status" value="1"/>
</dbReference>
<dbReference type="InterPro" id="IPR011067">
    <property type="entry name" value="Plasmid_toxin/cell-grow_inhib"/>
</dbReference>
<evidence type="ECO:0000313" key="5">
    <source>
        <dbReference type="Proteomes" id="UP001267290"/>
    </source>
</evidence>
<keyword evidence="4" id="KW-0255">Endonuclease</keyword>
<dbReference type="EMBL" id="JAVDSB010000018">
    <property type="protein sequence ID" value="MDR6554658.1"/>
    <property type="molecule type" value="Genomic_DNA"/>
</dbReference>
<feature type="coiled-coil region" evidence="3">
    <location>
        <begin position="221"/>
        <end position="248"/>
    </location>
</feature>
<gene>
    <name evidence="4" type="ORF">J2736_005888</name>
</gene>
<comment type="similarity">
    <text evidence="1">Belongs to the PemK/MazF family.</text>
</comment>
<dbReference type="GO" id="GO:0004519">
    <property type="term" value="F:endonuclease activity"/>
    <property type="evidence" value="ECO:0007669"/>
    <property type="project" value="UniProtKB-KW"/>
</dbReference>
<sequence>MFTIDKATIEAERDADNNKNIPPSSRPAVTDAFKNTIWNIIDGVTNLSGTSVYLMSHWILYNNRWIENLTQPEVTRDYKRGSIVYAELGAMNFRFEPSFEHPCIVLFERKNRVLVVPCSSKRYRIPVAYSDCINATRADGFAKPTGVQIENIRWIHKNRITRKSGTARSDLLNKIDQRLLETIPLYRKTIAINTYLLQDKSLLEADKASLQAAKALVDVTVAAQDEDIKQLQAKIKKYEAVVDKVSESIKKNPALVDLLGEEISTAVHNVRVS</sequence>
<reference evidence="4 5" key="1">
    <citation type="submission" date="2023-07" db="EMBL/GenBank/DDBJ databases">
        <title>Sorghum-associated microbial communities from plants grown in Nebraska, USA.</title>
        <authorList>
            <person name="Schachtman D."/>
        </authorList>
    </citation>
    <scope>NUCLEOTIDE SEQUENCE [LARGE SCALE GENOMIC DNA]</scope>
    <source>
        <strain evidence="4 5">CC258</strain>
    </source>
</reference>
<evidence type="ECO:0000256" key="1">
    <source>
        <dbReference type="ARBA" id="ARBA00007521"/>
    </source>
</evidence>
<keyword evidence="4" id="KW-0378">Hydrolase</keyword>
<organism evidence="4 5">
    <name type="scientific">Paenibacillus qinlingensis</name>
    <dbReference type="NCBI Taxonomy" id="1837343"/>
    <lineage>
        <taxon>Bacteria</taxon>
        <taxon>Bacillati</taxon>
        <taxon>Bacillota</taxon>
        <taxon>Bacilli</taxon>
        <taxon>Bacillales</taxon>
        <taxon>Paenibacillaceae</taxon>
        <taxon>Paenibacillus</taxon>
    </lineage>
</organism>
<dbReference type="Proteomes" id="UP001267290">
    <property type="component" value="Unassembled WGS sequence"/>
</dbReference>
<proteinExistence type="inferred from homology"/>
<dbReference type="RefSeq" id="WP_310502074.1">
    <property type="nucleotide sequence ID" value="NZ_JAVDSB010000018.1"/>
</dbReference>
<dbReference type="Gene3D" id="2.30.30.110">
    <property type="match status" value="1"/>
</dbReference>